<dbReference type="PANTHER" id="PTHR40547">
    <property type="entry name" value="SLL0298 PROTEIN"/>
    <property type="match status" value="1"/>
</dbReference>
<dbReference type="RefSeq" id="WP_338002732.1">
    <property type="nucleotide sequence ID" value="NZ_JAOPKA010000002.1"/>
</dbReference>
<reference evidence="3 5" key="1">
    <citation type="submission" date="2022-09" db="EMBL/GenBank/DDBJ databases">
        <title>Enrichment on poylsaccharides allowed isolation of novel metabolic and taxonomic groups of Haloarchaea.</title>
        <authorList>
            <person name="Sorokin D.Y."/>
            <person name="Elcheninov A.G."/>
            <person name="Khizhniak T.V."/>
            <person name="Kolganova T.V."/>
            <person name="Kublanov I.V."/>
        </authorList>
    </citation>
    <scope>NUCLEOTIDE SEQUENCE</scope>
    <source>
        <strain evidence="4 5">AArc-m2/3/4</strain>
        <strain evidence="3">AArc-xg1-1</strain>
    </source>
</reference>
<protein>
    <submittedName>
        <fullName evidence="3">DUF2062 domain-containing protein</fullName>
    </submittedName>
</protein>
<feature type="domain" description="DUF2062" evidence="2">
    <location>
        <begin position="13"/>
        <end position="149"/>
    </location>
</feature>
<evidence type="ECO:0000259" key="2">
    <source>
        <dbReference type="Pfam" id="PF09835"/>
    </source>
</evidence>
<keyword evidence="1" id="KW-1133">Transmembrane helix</keyword>
<dbReference type="Proteomes" id="UP001320972">
    <property type="component" value="Unassembled WGS sequence"/>
</dbReference>
<dbReference type="Proteomes" id="UP001321018">
    <property type="component" value="Unassembled WGS sequence"/>
</dbReference>
<name>A0AAP2YX02_9EURY</name>
<keyword evidence="1" id="KW-0472">Membrane</keyword>
<gene>
    <name evidence="4" type="ORF">OB955_06865</name>
    <name evidence="3" type="ORF">OB960_05710</name>
</gene>
<feature type="transmembrane region" description="Helical" evidence="1">
    <location>
        <begin position="110"/>
        <end position="141"/>
    </location>
</feature>
<dbReference type="AlphaFoldDB" id="A0AAP2YX02"/>
<dbReference type="InterPro" id="IPR018639">
    <property type="entry name" value="DUF2062"/>
</dbReference>
<dbReference type="Pfam" id="PF09835">
    <property type="entry name" value="DUF2062"/>
    <property type="match status" value="1"/>
</dbReference>
<dbReference type="EMBL" id="JAOPKA010000002">
    <property type="protein sequence ID" value="MCU4740896.1"/>
    <property type="molecule type" value="Genomic_DNA"/>
</dbReference>
<evidence type="ECO:0000313" key="4">
    <source>
        <dbReference type="EMBL" id="MCU4972458.1"/>
    </source>
</evidence>
<keyword evidence="5" id="KW-1185">Reference proteome</keyword>
<dbReference type="PANTHER" id="PTHR40547:SF1">
    <property type="entry name" value="SLL0298 PROTEIN"/>
    <property type="match status" value="1"/>
</dbReference>
<comment type="caution">
    <text evidence="3">The sequence shown here is derived from an EMBL/GenBank/DDBJ whole genome shotgun (WGS) entry which is preliminary data.</text>
</comment>
<accession>A0AAP2YX02</accession>
<evidence type="ECO:0000313" key="5">
    <source>
        <dbReference type="Proteomes" id="UP001320972"/>
    </source>
</evidence>
<evidence type="ECO:0000256" key="1">
    <source>
        <dbReference type="SAM" id="Phobius"/>
    </source>
</evidence>
<organism evidence="3 6">
    <name type="scientific">Natronoglomus mannanivorans</name>
    <dbReference type="NCBI Taxonomy" id="2979990"/>
    <lineage>
        <taxon>Archaea</taxon>
        <taxon>Methanobacteriati</taxon>
        <taxon>Methanobacteriota</taxon>
        <taxon>Stenosarchaea group</taxon>
        <taxon>Halobacteria</taxon>
        <taxon>Halobacteriales</taxon>
        <taxon>Natrialbaceae</taxon>
        <taxon>Natronoglomus</taxon>
    </lineage>
</organism>
<dbReference type="EMBL" id="JAOPKB010000003">
    <property type="protein sequence ID" value="MCU4972458.1"/>
    <property type="molecule type" value="Genomic_DNA"/>
</dbReference>
<evidence type="ECO:0000313" key="6">
    <source>
        <dbReference type="Proteomes" id="UP001321018"/>
    </source>
</evidence>
<evidence type="ECO:0000313" key="3">
    <source>
        <dbReference type="EMBL" id="MCU4740896.1"/>
    </source>
</evidence>
<sequence length="175" mass="19749">MIRERLSIYRARIRRELTEAFEEECTPREVAASFAIGIFITAMPTGGLGIGLFFVFVYYWDWVSKTAIFASVAVLNPLVKPVVYVASYHLGAVLLGTEPILVFDITALDWLVGLVQVLLLGNLLIALALSAISYVVVLRLTRAHRERQQRRQNQTHTDDVSPNAVLVSFLQRFRK</sequence>
<proteinExistence type="predicted"/>
<keyword evidence="1" id="KW-0812">Transmembrane</keyword>
<feature type="transmembrane region" description="Helical" evidence="1">
    <location>
        <begin position="34"/>
        <end position="60"/>
    </location>
</feature>